<feature type="transmembrane region" description="Helical" evidence="2">
    <location>
        <begin position="184"/>
        <end position="202"/>
    </location>
</feature>
<evidence type="ECO:0000313" key="4">
    <source>
        <dbReference type="Proteomes" id="UP000265325"/>
    </source>
</evidence>
<feature type="transmembrane region" description="Helical" evidence="2">
    <location>
        <begin position="234"/>
        <end position="255"/>
    </location>
</feature>
<sequence length="287" mass="30027">MAAEVVDRLRVAPDVAGLDRVVAVAVVAAVLTAAVALVPLPLQRWLGRAVAADQRRLAEEFDNGSDARFLALIGRQFAFAGLGLLLSVFVIAVVGPVGLWAGIKGAAGLGFDVELGGGAREFVAAALVVAAVQRVLLLVLDIPVKRRTAAALRALAGYLACLGGLALAVLWLDGVTADTPQWTALTVVVAVFQLRPVLSLALPLPGVASFVLVTVNALVLGLIAWLTGLLDIAGFWPLAGTAALMWAAEWPVRLVSAVAEARRNRQSPQPPPDPFWPDSQMPHAPLY</sequence>
<feature type="region of interest" description="Disordered" evidence="1">
    <location>
        <begin position="263"/>
        <end position="287"/>
    </location>
</feature>
<protein>
    <submittedName>
        <fullName evidence="3">Uncharacterized protein</fullName>
    </submittedName>
</protein>
<feature type="transmembrane region" description="Helical" evidence="2">
    <location>
        <begin position="20"/>
        <end position="40"/>
    </location>
</feature>
<keyword evidence="2" id="KW-0812">Transmembrane</keyword>
<accession>A0A2P2GU20</accession>
<gene>
    <name evidence="3" type="ORF">VO63_03990</name>
</gene>
<keyword evidence="2" id="KW-1133">Transmembrane helix</keyword>
<keyword evidence="4" id="KW-1185">Reference proteome</keyword>
<keyword evidence="2" id="KW-0472">Membrane</keyword>
<proteinExistence type="predicted"/>
<feature type="transmembrane region" description="Helical" evidence="2">
    <location>
        <begin position="152"/>
        <end position="172"/>
    </location>
</feature>
<dbReference type="AlphaFoldDB" id="A0A2P2GU20"/>
<feature type="compositionally biased region" description="Low complexity" evidence="1">
    <location>
        <begin position="276"/>
        <end position="287"/>
    </location>
</feature>
<reference evidence="3 4" key="1">
    <citation type="submission" date="2015-05" db="EMBL/GenBank/DDBJ databases">
        <title>Draft Genome assembly of Streptomyces showdoensis.</title>
        <authorList>
            <person name="Thapa K.K."/>
            <person name="Metsa-Ketela M."/>
        </authorList>
    </citation>
    <scope>NUCLEOTIDE SEQUENCE [LARGE SCALE GENOMIC DNA]</scope>
    <source>
        <strain evidence="3 4">ATCC 15227</strain>
    </source>
</reference>
<name>A0A2P2GU20_STREW</name>
<evidence type="ECO:0000256" key="1">
    <source>
        <dbReference type="SAM" id="MobiDB-lite"/>
    </source>
</evidence>
<comment type="caution">
    <text evidence="3">The sequence shown here is derived from an EMBL/GenBank/DDBJ whole genome shotgun (WGS) entry which is preliminary data.</text>
</comment>
<dbReference type="EMBL" id="LAQS01000005">
    <property type="protein sequence ID" value="KKZ74992.1"/>
    <property type="molecule type" value="Genomic_DNA"/>
</dbReference>
<evidence type="ECO:0000313" key="3">
    <source>
        <dbReference type="EMBL" id="KKZ74992.1"/>
    </source>
</evidence>
<evidence type="ECO:0000256" key="2">
    <source>
        <dbReference type="SAM" id="Phobius"/>
    </source>
</evidence>
<feature type="transmembrane region" description="Helical" evidence="2">
    <location>
        <begin position="209"/>
        <end position="228"/>
    </location>
</feature>
<dbReference type="Proteomes" id="UP000265325">
    <property type="component" value="Unassembled WGS sequence"/>
</dbReference>
<feature type="transmembrane region" description="Helical" evidence="2">
    <location>
        <begin position="122"/>
        <end position="140"/>
    </location>
</feature>
<organism evidence="3 4">
    <name type="scientific">Streptomyces showdoensis</name>
    <dbReference type="NCBI Taxonomy" id="68268"/>
    <lineage>
        <taxon>Bacteria</taxon>
        <taxon>Bacillati</taxon>
        <taxon>Actinomycetota</taxon>
        <taxon>Actinomycetes</taxon>
        <taxon>Kitasatosporales</taxon>
        <taxon>Streptomycetaceae</taxon>
        <taxon>Streptomyces</taxon>
    </lineage>
</organism>
<feature type="transmembrane region" description="Helical" evidence="2">
    <location>
        <begin position="77"/>
        <end position="102"/>
    </location>
</feature>